<reference evidence="1" key="1">
    <citation type="submission" date="2021-05" db="EMBL/GenBank/DDBJ databases">
        <authorList>
            <person name="Pan Q."/>
            <person name="Jouanno E."/>
            <person name="Zahm M."/>
            <person name="Klopp C."/>
            <person name="Cabau C."/>
            <person name="Louis A."/>
            <person name="Berthelot C."/>
            <person name="Parey E."/>
            <person name="Roest Crollius H."/>
            <person name="Montfort J."/>
            <person name="Robinson-Rechavi M."/>
            <person name="Bouchez O."/>
            <person name="Lampietro C."/>
            <person name="Lopez Roques C."/>
            <person name="Donnadieu C."/>
            <person name="Postlethwait J."/>
            <person name="Bobe J."/>
            <person name="Dillon D."/>
            <person name="Chandos A."/>
            <person name="von Hippel F."/>
            <person name="Guiguen Y."/>
        </authorList>
    </citation>
    <scope>NUCLEOTIDE SEQUENCE</scope>
    <source>
        <strain evidence="1">YG-Jan2019</strain>
    </source>
</reference>
<organism evidence="1 2">
    <name type="scientific">Dallia pectoralis</name>
    <name type="common">Alaska blackfish</name>
    <dbReference type="NCBI Taxonomy" id="75939"/>
    <lineage>
        <taxon>Eukaryota</taxon>
        <taxon>Metazoa</taxon>
        <taxon>Chordata</taxon>
        <taxon>Craniata</taxon>
        <taxon>Vertebrata</taxon>
        <taxon>Euteleostomi</taxon>
        <taxon>Actinopterygii</taxon>
        <taxon>Neopterygii</taxon>
        <taxon>Teleostei</taxon>
        <taxon>Protacanthopterygii</taxon>
        <taxon>Esociformes</taxon>
        <taxon>Umbridae</taxon>
        <taxon>Dallia</taxon>
    </lineage>
</organism>
<comment type="caution">
    <text evidence="1">The sequence shown here is derived from an EMBL/GenBank/DDBJ whole genome shotgun (WGS) entry which is preliminary data.</text>
</comment>
<dbReference type="EMBL" id="CM055732">
    <property type="protein sequence ID" value="KAJ8011864.1"/>
    <property type="molecule type" value="Genomic_DNA"/>
</dbReference>
<gene>
    <name evidence="1" type="ORF">DPEC_G00062710</name>
</gene>
<protein>
    <submittedName>
        <fullName evidence="1">Uncharacterized protein</fullName>
    </submittedName>
</protein>
<proteinExistence type="predicted"/>
<evidence type="ECO:0000313" key="2">
    <source>
        <dbReference type="Proteomes" id="UP001157502"/>
    </source>
</evidence>
<evidence type="ECO:0000313" key="1">
    <source>
        <dbReference type="EMBL" id="KAJ8011864.1"/>
    </source>
</evidence>
<keyword evidence="2" id="KW-1185">Reference proteome</keyword>
<dbReference type="Proteomes" id="UP001157502">
    <property type="component" value="Chromosome 5"/>
</dbReference>
<accession>A0ACC2H773</accession>
<sequence length="293" mass="33858">MLGTLENQDKSHWKDFVKPLVHAYNCTRSEVTGFTPYELMFGRQPRLPVDLAFGLPVKEGQQKSHSQYVKHHKIPPRGELQNSYKECCKVKKAGDLPVYTVKPETGEGPWRTLHRDLLRPCGFLQVTPEEQPKPLARRKTRQNIRSDPSEVDQSSDEDDIIPIIWSQEEPVPEVTRYIVLRDVPIHHGPRHSEEDLTTKPNKVTDDVPANANILPGITPVNRVTLDLNLPGNEPVEREMNLLDNGNSRKVRRRTILNNLQSSPTYQNVMRHLSLKRKVKRRLRSWRNKQILMT</sequence>
<name>A0ACC2H773_DALPE</name>